<evidence type="ECO:0000256" key="1">
    <source>
        <dbReference type="SAM" id="Phobius"/>
    </source>
</evidence>
<protein>
    <submittedName>
        <fullName evidence="2">Membrane protein</fullName>
    </submittedName>
</protein>
<evidence type="ECO:0000313" key="2">
    <source>
        <dbReference type="EMBL" id="AYN59148.1"/>
    </source>
</evidence>
<keyword evidence="1" id="KW-0472">Membrane</keyword>
<feature type="transmembrane region" description="Helical" evidence="1">
    <location>
        <begin position="15"/>
        <end position="44"/>
    </location>
</feature>
<organism evidence="2 3">
    <name type="scientific">Arthrobacter phage Yang</name>
    <dbReference type="NCBI Taxonomy" id="2419970"/>
    <lineage>
        <taxon>Viruses</taxon>
        <taxon>Duplodnaviria</taxon>
        <taxon>Heunggongvirae</taxon>
        <taxon>Uroviricota</taxon>
        <taxon>Caudoviricetes</taxon>
        <taxon>Casidaviridae</taxon>
        <taxon>Yangvirus</taxon>
        <taxon>Yangvirus yang</taxon>
        <taxon>Arthobacter virus Yang</taxon>
    </lineage>
</organism>
<dbReference type="Proteomes" id="UP000273593">
    <property type="component" value="Segment"/>
</dbReference>
<proteinExistence type="predicted"/>
<name>A0A3G2KJI5_9CAUD</name>
<sequence length="59" mass="6703">MRLDLTPMDILALHLGYVLSSLIIAGAFLALMFLSAYVAVLIDLAKERRTRRRKESRNV</sequence>
<dbReference type="GeneID" id="55006908"/>
<reference evidence="3" key="1">
    <citation type="submission" date="2018-09" db="EMBL/GenBank/DDBJ databases">
        <authorList>
            <person name="Rimple P.A."/>
            <person name="Stoner T.H."/>
            <person name="Garlena R.A."/>
            <person name="Russell D.A."/>
            <person name="Pope W.H."/>
            <person name="Jacobs-Sera D."/>
            <person name="Hatfull G.F."/>
        </authorList>
    </citation>
    <scope>NUCLEOTIDE SEQUENCE [LARGE SCALE GENOMIC DNA]</scope>
</reference>
<keyword evidence="3" id="KW-1185">Reference proteome</keyword>
<dbReference type="EMBL" id="MH834629">
    <property type="protein sequence ID" value="AYN59148.1"/>
    <property type="molecule type" value="Genomic_DNA"/>
</dbReference>
<gene>
    <name evidence="2" type="primary">63</name>
    <name evidence="2" type="ORF">PBI_YANG_63</name>
</gene>
<evidence type="ECO:0000313" key="3">
    <source>
        <dbReference type="Proteomes" id="UP000273593"/>
    </source>
</evidence>
<keyword evidence="1" id="KW-0812">Transmembrane</keyword>
<dbReference type="KEGG" id="vg:55006908"/>
<keyword evidence="1" id="KW-1133">Transmembrane helix</keyword>
<dbReference type="RefSeq" id="YP_009815681.1">
    <property type="nucleotide sequence ID" value="NC_048097.1"/>
</dbReference>
<accession>A0A3G2KJI5</accession>